<keyword evidence="1" id="KW-1133">Transmembrane helix</keyword>
<dbReference type="Pfam" id="PF00561">
    <property type="entry name" value="Abhydrolase_1"/>
    <property type="match status" value="1"/>
</dbReference>
<dbReference type="RefSeq" id="WP_184194606.1">
    <property type="nucleotide sequence ID" value="NZ_JACIIV010000002.1"/>
</dbReference>
<dbReference type="InterPro" id="IPR029058">
    <property type="entry name" value="AB_hydrolase_fold"/>
</dbReference>
<dbReference type="Gene3D" id="3.40.50.1820">
    <property type="entry name" value="alpha/beta hydrolase"/>
    <property type="match status" value="1"/>
</dbReference>
<evidence type="ECO:0000259" key="2">
    <source>
        <dbReference type="Pfam" id="PF00561"/>
    </source>
</evidence>
<gene>
    <name evidence="3" type="ORF">FHS79_000417</name>
</gene>
<evidence type="ECO:0000313" key="4">
    <source>
        <dbReference type="Proteomes" id="UP000538147"/>
    </source>
</evidence>
<proteinExistence type="predicted"/>
<dbReference type="EMBL" id="JACIIV010000002">
    <property type="protein sequence ID" value="MBB6226264.1"/>
    <property type="molecule type" value="Genomic_DNA"/>
</dbReference>
<dbReference type="SUPFAM" id="SSF53474">
    <property type="entry name" value="alpha/beta-Hydrolases"/>
    <property type="match status" value="1"/>
</dbReference>
<keyword evidence="4" id="KW-1185">Reference proteome</keyword>
<dbReference type="InterPro" id="IPR000073">
    <property type="entry name" value="AB_hydrolase_1"/>
</dbReference>
<dbReference type="PANTHER" id="PTHR43194">
    <property type="entry name" value="HYDROLASE ALPHA/BETA FOLD FAMILY"/>
    <property type="match status" value="1"/>
</dbReference>
<protein>
    <submittedName>
        <fullName evidence="3">Pimeloyl-ACP methyl ester carboxylesterase</fullName>
    </submittedName>
</protein>
<accession>A0A841L129</accession>
<keyword evidence="1" id="KW-0812">Transmembrane</keyword>
<feature type="domain" description="AB hydrolase-1" evidence="2">
    <location>
        <begin position="30"/>
        <end position="269"/>
    </location>
</feature>
<name>A0A841L129_9SPHN</name>
<dbReference type="AlphaFoldDB" id="A0A841L129"/>
<feature type="transmembrane region" description="Helical" evidence="1">
    <location>
        <begin position="93"/>
        <end position="114"/>
    </location>
</feature>
<reference evidence="3 4" key="1">
    <citation type="submission" date="2020-08" db="EMBL/GenBank/DDBJ databases">
        <title>Genomic Encyclopedia of Type Strains, Phase IV (KMG-IV): sequencing the most valuable type-strain genomes for metagenomic binning, comparative biology and taxonomic classification.</title>
        <authorList>
            <person name="Goeker M."/>
        </authorList>
    </citation>
    <scope>NUCLEOTIDE SEQUENCE [LARGE SCALE GENOMIC DNA]</scope>
    <source>
        <strain evidence="3 4">DSM 102189</strain>
    </source>
</reference>
<dbReference type="InterPro" id="IPR050228">
    <property type="entry name" value="Carboxylesterase_BioH"/>
</dbReference>
<dbReference type="PANTHER" id="PTHR43194:SF2">
    <property type="entry name" value="PEROXISOMAL MEMBRANE PROTEIN LPX1"/>
    <property type="match status" value="1"/>
</dbReference>
<keyword evidence="1" id="KW-0472">Membrane</keyword>
<evidence type="ECO:0000256" key="1">
    <source>
        <dbReference type="SAM" id="Phobius"/>
    </source>
</evidence>
<dbReference type="Proteomes" id="UP000538147">
    <property type="component" value="Unassembled WGS sequence"/>
</dbReference>
<organism evidence="3 4">
    <name type="scientific">Polymorphobacter multimanifer</name>
    <dbReference type="NCBI Taxonomy" id="1070431"/>
    <lineage>
        <taxon>Bacteria</taxon>
        <taxon>Pseudomonadati</taxon>
        <taxon>Pseudomonadota</taxon>
        <taxon>Alphaproteobacteria</taxon>
        <taxon>Sphingomonadales</taxon>
        <taxon>Sphingosinicellaceae</taxon>
        <taxon>Polymorphobacter</taxon>
    </lineage>
</organism>
<evidence type="ECO:0000313" key="3">
    <source>
        <dbReference type="EMBL" id="MBB6226264.1"/>
    </source>
</evidence>
<sequence length="283" mass="30675">MRRVRIGQGSALVWDSAGTDAPWLHFGHATGMHAQLYAALLDPLAKHFNIMASDARGHGENRRAAEGPEAMAWDQLAGETLALMDYIQKDRPWWLVGHSLGATCALIAAVTAPYRVAGLVMLDPPFIPFALAREMRAKGEMPQNPLADQSRRRRADFASREEAMASYVGRGVFRQFSDEDLQAYVQGGFREVKGGVRLACLPEAEALCFEGVRLDVEDLLGALARPFVLLAGETGSTVPEEDFAAFAGHPLCERAERLPGTGHFLPLQAPAAVRAAILALCKG</sequence>
<comment type="caution">
    <text evidence="3">The sequence shown here is derived from an EMBL/GenBank/DDBJ whole genome shotgun (WGS) entry which is preliminary data.</text>
</comment>